<reference evidence="2" key="1">
    <citation type="submission" date="2016-05" db="EMBL/GenBank/DDBJ databases">
        <title>Polynucleobacter sp. QLW-P1FAT50C-4 genome.</title>
        <authorList>
            <person name="Hahn M.W."/>
        </authorList>
    </citation>
    <scope>NUCLEOTIDE SEQUENCE [LARGE SCALE GENOMIC DNA]</scope>
    <source>
        <strain evidence="2">QLW-P1FAT50C-4</strain>
    </source>
</reference>
<keyword evidence="2" id="KW-1185">Reference proteome</keyword>
<dbReference type="STRING" id="1743168.A8O14_02970"/>
<dbReference type="AlphaFoldDB" id="A0A191UE30"/>
<accession>A0A191UE30</accession>
<dbReference type="KEGG" id="pwu:A8O14_02970"/>
<name>A0A191UE30_9BURK</name>
<gene>
    <name evidence="1" type="ORF">A8O14_02970</name>
</gene>
<evidence type="ECO:0000313" key="1">
    <source>
        <dbReference type="EMBL" id="ANI99146.1"/>
    </source>
</evidence>
<dbReference type="EMBL" id="CP015922">
    <property type="protein sequence ID" value="ANI99146.1"/>
    <property type="molecule type" value="Genomic_DNA"/>
</dbReference>
<organism evidence="1 2">
    <name type="scientific">Polynucleobacter wuianus</name>
    <dbReference type="NCBI Taxonomy" id="1743168"/>
    <lineage>
        <taxon>Bacteria</taxon>
        <taxon>Pseudomonadati</taxon>
        <taxon>Pseudomonadota</taxon>
        <taxon>Betaproteobacteria</taxon>
        <taxon>Burkholderiales</taxon>
        <taxon>Burkholderiaceae</taxon>
        <taxon>Polynucleobacter</taxon>
    </lineage>
</organism>
<protein>
    <submittedName>
        <fullName evidence="1">Uncharacterized protein</fullName>
    </submittedName>
</protein>
<evidence type="ECO:0000313" key="2">
    <source>
        <dbReference type="Proteomes" id="UP000078463"/>
    </source>
</evidence>
<dbReference type="Proteomes" id="UP000078463">
    <property type="component" value="Chromosome"/>
</dbReference>
<sequence length="123" mass="14624">MPRKPSKTIEEQKYELQMKIAELKEQYETQLYFETMPKVDPMYSYSYQHSNMSIAGEHQNVDAWLRAVIKHMGLRLPGHGGQKTNALVVSMFKDLRQTSEDMWIEYVSRKLRKRSRSRVKKVK</sequence>
<dbReference type="RefSeq" id="WP_068948151.1">
    <property type="nucleotide sequence ID" value="NZ_CP015922.1"/>
</dbReference>
<proteinExistence type="predicted"/>
<dbReference type="OrthoDB" id="9131956at2"/>